<name>A0A5N7MBN7_9HYPH</name>
<gene>
    <name evidence="1" type="ORF">FS320_02480</name>
</gene>
<evidence type="ECO:0000313" key="1">
    <source>
        <dbReference type="EMBL" id="MPR24118.1"/>
    </source>
</evidence>
<accession>A0A5N7MBN7</accession>
<proteinExistence type="predicted"/>
<dbReference type="OrthoDB" id="8012056at2"/>
<dbReference type="EMBL" id="VOSK01000003">
    <property type="protein sequence ID" value="MPR24118.1"/>
    <property type="molecule type" value="Genomic_DNA"/>
</dbReference>
<evidence type="ECO:0000313" key="2">
    <source>
        <dbReference type="Proteomes" id="UP000403266"/>
    </source>
</evidence>
<dbReference type="Proteomes" id="UP000403266">
    <property type="component" value="Unassembled WGS sequence"/>
</dbReference>
<dbReference type="AlphaFoldDB" id="A0A5N7MBN7"/>
<dbReference type="RefSeq" id="WP_152709027.1">
    <property type="nucleotide sequence ID" value="NZ_VOSJ01000047.1"/>
</dbReference>
<comment type="caution">
    <text evidence="1">The sequence shown here is derived from an EMBL/GenBank/DDBJ whole genome shotgun (WGS) entry which is preliminary data.</text>
</comment>
<organism evidence="1 2">
    <name type="scientific">Microvirga tunisiensis</name>
    <dbReference type="NCBI Taxonomy" id="2108360"/>
    <lineage>
        <taxon>Bacteria</taxon>
        <taxon>Pseudomonadati</taxon>
        <taxon>Pseudomonadota</taxon>
        <taxon>Alphaproteobacteria</taxon>
        <taxon>Hyphomicrobiales</taxon>
        <taxon>Methylobacteriaceae</taxon>
        <taxon>Microvirga</taxon>
    </lineage>
</organism>
<keyword evidence="2" id="KW-1185">Reference proteome</keyword>
<protein>
    <recommendedName>
        <fullName evidence="3">Competence protein CoiA</fullName>
    </recommendedName>
</protein>
<evidence type="ECO:0008006" key="3">
    <source>
        <dbReference type="Google" id="ProtNLM"/>
    </source>
</evidence>
<sequence>MPLLAYTQSGQPLVAPFLSDDEWERLKSSAARDAWMPYGKGRAIPKESILGTRFFAHPPGHAGEGAKETDIHLYLKAQCLLGTRVAGWEALPEQSGITPEGEDWRADVLCRRPGMDWSVAFEAQVQLQAEETYRRRQARYAASGIRTLWLVGHEHSLLNRYWLEPDQGLPAFKTHIWKDERGRPGAHVLLDGQSLPIAEFVSGALSRQLHWVGDGRHGVLQLVLREDQCWHRTCRRKVRLTIRIQTTRGTPIDLSAACDFAGYREAYTKAQAALPDLADHPQPFRKGLMSRCPYCRRDIRYQAQEWASPTLTVVPIGIAIPNHGIHLGITPHAQWHWGSQTHWANWAPFGEIGPISDQEMSTRTALRTHSRSPRTL</sequence>
<reference evidence="1 2" key="1">
    <citation type="journal article" date="2019" name="Syst. Appl. Microbiol.">
        <title>Microvirga tunisiensis sp. nov., a root nodule symbiotic bacterium isolated from Lupinus micranthus and L. luteus grown in Northern Tunisia.</title>
        <authorList>
            <person name="Msaddak A."/>
            <person name="Rejili M."/>
            <person name="Duran D."/>
            <person name="Mars M."/>
            <person name="Palacios J.M."/>
            <person name="Ruiz-Argueso T."/>
            <person name="Rey L."/>
            <person name="Imperial J."/>
        </authorList>
    </citation>
    <scope>NUCLEOTIDE SEQUENCE [LARGE SCALE GENOMIC DNA]</scope>
    <source>
        <strain evidence="1 2">Lmie10</strain>
    </source>
</reference>